<evidence type="ECO:0000313" key="6">
    <source>
        <dbReference type="Proteomes" id="UP000184330"/>
    </source>
</evidence>
<evidence type="ECO:0000256" key="1">
    <source>
        <dbReference type="ARBA" id="ARBA00022669"/>
    </source>
</evidence>
<keyword evidence="3" id="KW-0732">Signal</keyword>
<feature type="disulfide bond" evidence="2">
    <location>
        <begin position="342"/>
        <end position="356"/>
    </location>
</feature>
<dbReference type="Gene3D" id="3.30.60.10">
    <property type="entry name" value="Endochitinase-like"/>
    <property type="match status" value="1"/>
</dbReference>
<evidence type="ECO:0000259" key="4">
    <source>
        <dbReference type="PROSITE" id="PS50941"/>
    </source>
</evidence>
<dbReference type="PANTHER" id="PTHR36182:SF1">
    <property type="entry name" value="PROTEIN, PUTATIVE (AFU_ORTHOLOGUE AFUA_6G10930)-RELATED"/>
    <property type="match status" value="1"/>
</dbReference>
<dbReference type="PROSITE" id="PS50941">
    <property type="entry name" value="CHIT_BIND_I_2"/>
    <property type="match status" value="1"/>
</dbReference>
<dbReference type="InterPro" id="IPR001002">
    <property type="entry name" value="Chitin-bd_1"/>
</dbReference>
<name>A0A1L7XNB1_9HELO</name>
<keyword evidence="6" id="KW-1185">Reference proteome</keyword>
<dbReference type="Pfam" id="PF00187">
    <property type="entry name" value="Chitin_bind_1"/>
    <property type="match status" value="1"/>
</dbReference>
<dbReference type="Gene3D" id="2.70.50.70">
    <property type="match status" value="1"/>
</dbReference>
<dbReference type="SMART" id="SM00270">
    <property type="entry name" value="ChtBD1"/>
    <property type="match status" value="1"/>
</dbReference>
<dbReference type="GO" id="GO:0008061">
    <property type="term" value="F:chitin binding"/>
    <property type="evidence" value="ECO:0007669"/>
    <property type="project" value="UniProtKB-UniRule"/>
</dbReference>
<dbReference type="EMBL" id="FJOG01000038">
    <property type="protein sequence ID" value="CZR66551.1"/>
    <property type="molecule type" value="Genomic_DNA"/>
</dbReference>
<feature type="disulfide bond" evidence="2">
    <location>
        <begin position="337"/>
        <end position="349"/>
    </location>
</feature>
<dbReference type="PROSITE" id="PS00026">
    <property type="entry name" value="CHIT_BIND_I_1"/>
    <property type="match status" value="1"/>
</dbReference>
<dbReference type="STRING" id="576137.A0A1L7XNB1"/>
<dbReference type="AlphaFoldDB" id="A0A1L7XNB1"/>
<sequence>MQYMILLIALVAMTPSTLAYQTMRIPTPLRYTFNAFIGNSTPDNYTEPLTADQFPCKGYLADMTSGIAQSVTTYQAGKPAWIILTGDSISGSTQISMSGNNGSLTVIHSYEGNVSIKDQQQLDFTFPSGSPTGPVVLSFTYFPLGSNEVYQSCAAVTILPAEANATAPRVTFASRPDIFVSDLNNSCTRDPKKEVMFPNAGPDTTMMHSVPMANEIDTIFGDCQPVNGFGNGAKANSSNTIISFPFPTAASKAGPGPRPSGYKRNAFGFPGSFNFTHPGNATMTTSAPHTIYPTGTGAPRYTTHTPGSHPHPTGTPAILDIPVSIDGTCGAKKATRCPAGLCCSMYGNCGTGANYCGNFTCEVGFGDCSKFDNGTFPNAPGELVRYE</sequence>
<feature type="domain" description="Chitin-binding type-1" evidence="4">
    <location>
        <begin position="326"/>
        <end position="370"/>
    </location>
</feature>
<evidence type="ECO:0000313" key="5">
    <source>
        <dbReference type="EMBL" id="CZR66551.1"/>
    </source>
</evidence>
<keyword evidence="1 2" id="KW-0147">Chitin-binding</keyword>
<evidence type="ECO:0000256" key="2">
    <source>
        <dbReference type="PROSITE-ProRule" id="PRU00261"/>
    </source>
</evidence>
<evidence type="ECO:0000256" key="3">
    <source>
        <dbReference type="SAM" id="SignalP"/>
    </source>
</evidence>
<protein>
    <recommendedName>
        <fullName evidence="4">Chitin-binding type-1 domain-containing protein</fullName>
    </recommendedName>
</protein>
<proteinExistence type="predicted"/>
<organism evidence="5 6">
    <name type="scientific">Phialocephala subalpina</name>
    <dbReference type="NCBI Taxonomy" id="576137"/>
    <lineage>
        <taxon>Eukaryota</taxon>
        <taxon>Fungi</taxon>
        <taxon>Dikarya</taxon>
        <taxon>Ascomycota</taxon>
        <taxon>Pezizomycotina</taxon>
        <taxon>Leotiomycetes</taxon>
        <taxon>Helotiales</taxon>
        <taxon>Mollisiaceae</taxon>
        <taxon>Phialocephala</taxon>
        <taxon>Phialocephala fortinii species complex</taxon>
    </lineage>
</organism>
<keyword evidence="2" id="KW-1015">Disulfide bond</keyword>
<dbReference type="OrthoDB" id="1193027at2759"/>
<dbReference type="CDD" id="cd00035">
    <property type="entry name" value="ChtBD1"/>
    <property type="match status" value="1"/>
</dbReference>
<reference evidence="5 6" key="1">
    <citation type="submission" date="2016-03" db="EMBL/GenBank/DDBJ databases">
        <authorList>
            <person name="Ploux O."/>
        </authorList>
    </citation>
    <scope>NUCLEOTIDE SEQUENCE [LARGE SCALE GENOMIC DNA]</scope>
    <source>
        <strain evidence="5 6">UAMH 11012</strain>
    </source>
</reference>
<comment type="caution">
    <text evidence="2">Lacks conserved residue(s) required for the propagation of feature annotation.</text>
</comment>
<dbReference type="Proteomes" id="UP000184330">
    <property type="component" value="Unassembled WGS sequence"/>
</dbReference>
<dbReference type="InterPro" id="IPR018371">
    <property type="entry name" value="Chitin-binding_1_CS"/>
</dbReference>
<accession>A0A1L7XNB1</accession>
<feature type="chain" id="PRO_5012228210" description="Chitin-binding type-1 domain-containing protein" evidence="3">
    <location>
        <begin position="20"/>
        <end position="387"/>
    </location>
</feature>
<dbReference type="PANTHER" id="PTHR36182">
    <property type="entry name" value="PROTEIN, PUTATIVE (AFU_ORTHOLOGUE AFUA_6G10930)-RELATED"/>
    <property type="match status" value="1"/>
</dbReference>
<gene>
    <name evidence="5" type="ORF">PAC_16452</name>
</gene>
<dbReference type="SUPFAM" id="SSF57016">
    <property type="entry name" value="Plant lectins/antimicrobial peptides"/>
    <property type="match status" value="1"/>
</dbReference>
<feature type="signal peptide" evidence="3">
    <location>
        <begin position="1"/>
        <end position="19"/>
    </location>
</feature>
<dbReference type="InterPro" id="IPR036861">
    <property type="entry name" value="Endochitinase-like_sf"/>
</dbReference>